<sequence>MRKNCDMIRDLIPMYVENLTSEDSNQYIKEHLNSCEDCMNYLNNVERDLPNNDLLDVDTDINDQKLMKGIKRRINKMKFMAILIGVLVGVGVSLMFFNIALVSVVLLIGLLVFLVKTRKEVNFEKRGLNIVIFVLSFISLVISLKVFWNIAIYVDDFGASPVAVYGGDFWLYMAWLRLALLAIITFISGMKLFSK</sequence>
<protein>
    <submittedName>
        <fullName evidence="3">Zf-HC2 domain-containing protein</fullName>
    </submittedName>
</protein>
<dbReference type="EMBL" id="JBHUHQ010000040">
    <property type="protein sequence ID" value="MFD2046564.1"/>
    <property type="molecule type" value="Genomic_DNA"/>
</dbReference>
<proteinExistence type="predicted"/>
<feature type="transmembrane region" description="Helical" evidence="1">
    <location>
        <begin position="127"/>
        <end position="150"/>
    </location>
</feature>
<dbReference type="Proteomes" id="UP001597383">
    <property type="component" value="Unassembled WGS sequence"/>
</dbReference>
<accession>A0ABW4W4E0</accession>
<keyword evidence="1" id="KW-0812">Transmembrane</keyword>
<keyword evidence="1" id="KW-0472">Membrane</keyword>
<dbReference type="Pfam" id="PF13490">
    <property type="entry name" value="zf-HC2"/>
    <property type="match status" value="1"/>
</dbReference>
<gene>
    <name evidence="3" type="ORF">ACFSJF_20050</name>
</gene>
<feature type="domain" description="Putative zinc-finger" evidence="2">
    <location>
        <begin position="5"/>
        <end position="38"/>
    </location>
</feature>
<dbReference type="RefSeq" id="WP_377558614.1">
    <property type="nucleotide sequence ID" value="NZ_JBHUHQ010000040.1"/>
</dbReference>
<organism evidence="3 4">
    <name type="scientific">Ornithinibacillus salinisoli</name>
    <dbReference type="NCBI Taxonomy" id="1848459"/>
    <lineage>
        <taxon>Bacteria</taxon>
        <taxon>Bacillati</taxon>
        <taxon>Bacillota</taxon>
        <taxon>Bacilli</taxon>
        <taxon>Bacillales</taxon>
        <taxon>Bacillaceae</taxon>
        <taxon>Ornithinibacillus</taxon>
    </lineage>
</organism>
<evidence type="ECO:0000313" key="3">
    <source>
        <dbReference type="EMBL" id="MFD2046564.1"/>
    </source>
</evidence>
<comment type="caution">
    <text evidence="3">The sequence shown here is derived from an EMBL/GenBank/DDBJ whole genome shotgun (WGS) entry which is preliminary data.</text>
</comment>
<evidence type="ECO:0000313" key="4">
    <source>
        <dbReference type="Proteomes" id="UP001597383"/>
    </source>
</evidence>
<name>A0ABW4W4E0_9BACI</name>
<feature type="transmembrane region" description="Helical" evidence="1">
    <location>
        <begin position="74"/>
        <end position="90"/>
    </location>
</feature>
<keyword evidence="4" id="KW-1185">Reference proteome</keyword>
<dbReference type="InterPro" id="IPR027383">
    <property type="entry name" value="Znf_put"/>
</dbReference>
<evidence type="ECO:0000256" key="1">
    <source>
        <dbReference type="SAM" id="Phobius"/>
    </source>
</evidence>
<feature type="transmembrane region" description="Helical" evidence="1">
    <location>
        <begin position="170"/>
        <end position="193"/>
    </location>
</feature>
<feature type="transmembrane region" description="Helical" evidence="1">
    <location>
        <begin position="96"/>
        <end position="115"/>
    </location>
</feature>
<reference evidence="4" key="1">
    <citation type="journal article" date="2019" name="Int. J. Syst. Evol. Microbiol.">
        <title>The Global Catalogue of Microorganisms (GCM) 10K type strain sequencing project: providing services to taxonomists for standard genome sequencing and annotation.</title>
        <authorList>
            <consortium name="The Broad Institute Genomics Platform"/>
            <consortium name="The Broad Institute Genome Sequencing Center for Infectious Disease"/>
            <person name="Wu L."/>
            <person name="Ma J."/>
        </authorList>
    </citation>
    <scope>NUCLEOTIDE SEQUENCE [LARGE SCALE GENOMIC DNA]</scope>
    <source>
        <strain evidence="4">R28</strain>
    </source>
</reference>
<keyword evidence="1" id="KW-1133">Transmembrane helix</keyword>
<evidence type="ECO:0000259" key="2">
    <source>
        <dbReference type="Pfam" id="PF13490"/>
    </source>
</evidence>